<feature type="region of interest" description="Disordered" evidence="1">
    <location>
        <begin position="1"/>
        <end position="21"/>
    </location>
</feature>
<accession>A0AAD2G588</accession>
<dbReference type="GO" id="GO:0016787">
    <property type="term" value="F:hydrolase activity"/>
    <property type="evidence" value="ECO:0007669"/>
    <property type="project" value="InterPro"/>
</dbReference>
<reference evidence="4" key="1">
    <citation type="submission" date="2023-08" db="EMBL/GenBank/DDBJ databases">
        <authorList>
            <person name="Audoor S."/>
            <person name="Bilcke G."/>
        </authorList>
    </citation>
    <scope>NUCLEOTIDE SEQUENCE</scope>
</reference>
<dbReference type="PRINTS" id="PR01217">
    <property type="entry name" value="PRICHEXTENSN"/>
</dbReference>
<name>A0AAD2G588_9STRA</name>
<evidence type="ECO:0000256" key="2">
    <source>
        <dbReference type="SAM" id="Phobius"/>
    </source>
</evidence>
<dbReference type="PANTHER" id="PTHR36489">
    <property type="entry name" value="PROTEIN-COUPLED RECEPTOR GPR1, PUTATIVE-RELATED"/>
    <property type="match status" value="1"/>
</dbReference>
<proteinExistence type="predicted"/>
<evidence type="ECO:0000313" key="4">
    <source>
        <dbReference type="EMBL" id="CAJ1963255.1"/>
    </source>
</evidence>
<dbReference type="InterPro" id="IPR029052">
    <property type="entry name" value="Metallo-depent_PP-like"/>
</dbReference>
<feature type="transmembrane region" description="Helical" evidence="2">
    <location>
        <begin position="331"/>
        <end position="356"/>
    </location>
</feature>
<comment type="caution">
    <text evidence="4">The sequence shown here is derived from an EMBL/GenBank/DDBJ whole genome shotgun (WGS) entry which is preliminary data.</text>
</comment>
<feature type="compositionally biased region" description="Low complexity" evidence="1">
    <location>
        <begin position="429"/>
        <end position="438"/>
    </location>
</feature>
<evidence type="ECO:0000259" key="3">
    <source>
        <dbReference type="Pfam" id="PF00149"/>
    </source>
</evidence>
<protein>
    <recommendedName>
        <fullName evidence="3">Calcineurin-like phosphoesterase domain-containing protein</fullName>
    </recommendedName>
</protein>
<dbReference type="SUPFAM" id="SSF56300">
    <property type="entry name" value="Metallo-dependent phosphatases"/>
    <property type="match status" value="1"/>
</dbReference>
<dbReference type="Proteomes" id="UP001295423">
    <property type="component" value="Unassembled WGS sequence"/>
</dbReference>
<dbReference type="EMBL" id="CAKOGP040002136">
    <property type="protein sequence ID" value="CAJ1963255.1"/>
    <property type="molecule type" value="Genomic_DNA"/>
</dbReference>
<feature type="region of interest" description="Disordered" evidence="1">
    <location>
        <begin position="258"/>
        <end position="286"/>
    </location>
</feature>
<feature type="compositionally biased region" description="Polar residues" evidence="1">
    <location>
        <begin position="374"/>
        <end position="397"/>
    </location>
</feature>
<dbReference type="Pfam" id="PF00149">
    <property type="entry name" value="Metallophos"/>
    <property type="match status" value="1"/>
</dbReference>
<dbReference type="InterPro" id="IPR004843">
    <property type="entry name" value="Calcineurin-like_PHP"/>
</dbReference>
<feature type="compositionally biased region" description="Polar residues" evidence="1">
    <location>
        <begin position="537"/>
        <end position="552"/>
    </location>
</feature>
<feature type="compositionally biased region" description="Low complexity" evidence="1">
    <location>
        <begin position="83"/>
        <end position="104"/>
    </location>
</feature>
<keyword evidence="2" id="KW-1133">Transmembrane helix</keyword>
<sequence>MEAEDTGNVEVSLNPSTTVDADGGIIVYDADKIEPASSKKELDGKNALPSSSPRLLSEKKLVGRDTGVSSQQLWVHELDSDDSTSPSLVESSSSASSKGWSEGESGTDKSTISAGSLSAFFDNHAHLLPIALKQVSSSRTLKASGSKKTPFKAHRDPAEIQKVTARSSEESSLFSLKLLNFQETLKSGRGREGSLLNVFGYESDEEDLDVILGPSTQTKSPKKSKTLSAWNDKIVTGLASKKSSIVLSSSTLLPTPEEPIELKESKGLGKKPSLPAKSSEDSYSKVDQMDYSTTSGLSDGMSSDVVYELKSSRSDPLQKYRLRRKRRFIKIMIWASLCILTAVMVTAAVLTLFPLVADESKVTQAADTQSFMFSEAPSQQPSQMFALPSSPNLTATSRPVAPETPTAAPIESPSAFPTILPTTRPSKQPTETPTETPTGIMVTSRPSKQPTEQPTTAPSPRVSETPSTSPLVQITLPPTERPTPLPTVRPTVLPTENPTPPPTKPPTQRPTGKPSSPPTKHPTQRPTGKPSSPPTKRPTQNPTKRPTQNPTQAPKVIENLISTFYVVGDLPYNDKERDRLIYHVNNLPSDAEFLFHVGDIRDGEDRSDCTREEFADVANILKKSRVPVFVVPGDNEYNDCPNLDKSWGDWVAEFGNFERHWDAQLRVTRDPTHPENFFFVHKRVLYIGLNVVGGWRHDYAEWERRLDIEWEWARSLIETNVRSVPSEASSVVIIGHADPRPSAHAPFFEPLKGYIRNELKNEVPIIYINGDQHYWQFDENFYGEPSFHRIMVEGGSKEPALKMTMTIPDDQYQGALDINDVYSYDRRL</sequence>
<feature type="compositionally biased region" description="Polar residues" evidence="1">
    <location>
        <begin position="9"/>
        <end position="19"/>
    </location>
</feature>
<keyword evidence="2" id="KW-0812">Transmembrane</keyword>
<feature type="compositionally biased region" description="Pro residues" evidence="1">
    <location>
        <begin position="497"/>
        <end position="508"/>
    </location>
</feature>
<dbReference type="AlphaFoldDB" id="A0AAD2G588"/>
<feature type="domain" description="Calcineurin-like phosphoesterase" evidence="3">
    <location>
        <begin position="563"/>
        <end position="742"/>
    </location>
</feature>
<keyword evidence="5" id="KW-1185">Reference proteome</keyword>
<dbReference type="PANTHER" id="PTHR36489:SF2">
    <property type="entry name" value="APPLE DOMAIN-CONTAINING PROTEIN"/>
    <property type="match status" value="1"/>
</dbReference>
<evidence type="ECO:0000313" key="5">
    <source>
        <dbReference type="Proteomes" id="UP001295423"/>
    </source>
</evidence>
<gene>
    <name evidence="4" type="ORF">CYCCA115_LOCUS20077</name>
</gene>
<organism evidence="4 5">
    <name type="scientific">Cylindrotheca closterium</name>
    <dbReference type="NCBI Taxonomy" id="2856"/>
    <lineage>
        <taxon>Eukaryota</taxon>
        <taxon>Sar</taxon>
        <taxon>Stramenopiles</taxon>
        <taxon>Ochrophyta</taxon>
        <taxon>Bacillariophyta</taxon>
        <taxon>Bacillariophyceae</taxon>
        <taxon>Bacillariophycidae</taxon>
        <taxon>Bacillariales</taxon>
        <taxon>Bacillariaceae</taxon>
        <taxon>Cylindrotheca</taxon>
    </lineage>
</organism>
<feature type="region of interest" description="Disordered" evidence="1">
    <location>
        <begin position="36"/>
        <end position="109"/>
    </location>
</feature>
<feature type="compositionally biased region" description="Polar residues" evidence="1">
    <location>
        <begin position="444"/>
        <end position="472"/>
    </location>
</feature>
<dbReference type="Gene3D" id="3.60.21.10">
    <property type="match status" value="1"/>
</dbReference>
<keyword evidence="2" id="KW-0472">Membrane</keyword>
<feature type="region of interest" description="Disordered" evidence="1">
    <location>
        <begin position="374"/>
        <end position="555"/>
    </location>
</feature>
<evidence type="ECO:0000256" key="1">
    <source>
        <dbReference type="SAM" id="MobiDB-lite"/>
    </source>
</evidence>